<proteinExistence type="predicted"/>
<reference evidence="2" key="1">
    <citation type="submission" date="2016-06" db="EMBL/GenBank/DDBJ databases">
        <authorList>
            <person name="Varghese N."/>
            <person name="Submissions Spin"/>
        </authorList>
    </citation>
    <scope>NUCLEOTIDE SEQUENCE [LARGE SCALE GENOMIC DNA]</scope>
    <source>
        <strain evidence="2">DSM 44815</strain>
    </source>
</reference>
<evidence type="ECO:0000313" key="1">
    <source>
        <dbReference type="EMBL" id="SBT43510.1"/>
    </source>
</evidence>
<dbReference type="OrthoDB" id="3388247at2"/>
<organism evidence="1 2">
    <name type="scientific">Micromonospora auratinigra</name>
    <dbReference type="NCBI Taxonomy" id="261654"/>
    <lineage>
        <taxon>Bacteria</taxon>
        <taxon>Bacillati</taxon>
        <taxon>Actinomycetota</taxon>
        <taxon>Actinomycetes</taxon>
        <taxon>Micromonosporales</taxon>
        <taxon>Micromonosporaceae</taxon>
        <taxon>Micromonospora</taxon>
    </lineage>
</organism>
<accession>A0A1A8ZI11</accession>
<evidence type="ECO:0000313" key="2">
    <source>
        <dbReference type="Proteomes" id="UP000199385"/>
    </source>
</evidence>
<protein>
    <submittedName>
        <fullName evidence="1">Uncharacterized protein</fullName>
    </submittedName>
</protein>
<dbReference type="Proteomes" id="UP000199385">
    <property type="component" value="Chromosome I"/>
</dbReference>
<keyword evidence="2" id="KW-1185">Reference proteome</keyword>
<name>A0A1A8ZI11_9ACTN</name>
<dbReference type="AlphaFoldDB" id="A0A1A8ZI11"/>
<dbReference type="EMBL" id="LT594323">
    <property type="protein sequence ID" value="SBT43510.1"/>
    <property type="molecule type" value="Genomic_DNA"/>
</dbReference>
<dbReference type="PATRIC" id="fig|261654.4.peg.2391"/>
<sequence length="119" mass="13186">MARTRKRTIHVDGVEYGWAVRRTDPGHVALRIWPVPGRSGCRLEVQVAFDDPWLNFGPIITAPAERVAEVFALTPVTPQQVAELIRAALASGWRVDDGESLRFVRDRGRLEPVPGHPAG</sequence>
<gene>
    <name evidence="1" type="ORF">GA0070611_2346</name>
</gene>
<dbReference type="RefSeq" id="WP_091662419.1">
    <property type="nucleotide sequence ID" value="NZ_LT594323.1"/>
</dbReference>